<proteinExistence type="predicted"/>
<protein>
    <submittedName>
        <fullName evidence="1">Uncharacterized protein</fullName>
    </submittedName>
</protein>
<dbReference type="Proteomes" id="UP001596001">
    <property type="component" value="Unassembled WGS sequence"/>
</dbReference>
<keyword evidence="2" id="KW-1185">Reference proteome</keyword>
<comment type="caution">
    <text evidence="1">The sequence shown here is derived from an EMBL/GenBank/DDBJ whole genome shotgun (WGS) entry which is preliminary data.</text>
</comment>
<sequence length="79" mass="8669">MQTPLAELFVLSDRACQGDEEARQQLRLLGECLFLVGGVSALCKLQESLHHYAVAKGMAASRGTQIGAFWEHIPAWAEL</sequence>
<gene>
    <name evidence="1" type="ORF">ACFO6X_05555</name>
</gene>
<evidence type="ECO:0000313" key="2">
    <source>
        <dbReference type="Proteomes" id="UP001596001"/>
    </source>
</evidence>
<reference evidence="2" key="1">
    <citation type="journal article" date="2019" name="Int. J. Syst. Evol. Microbiol.">
        <title>The Global Catalogue of Microorganisms (GCM) 10K type strain sequencing project: providing services to taxonomists for standard genome sequencing and annotation.</title>
        <authorList>
            <consortium name="The Broad Institute Genomics Platform"/>
            <consortium name="The Broad Institute Genome Sequencing Center for Infectious Disease"/>
            <person name="Wu L."/>
            <person name="Ma J."/>
        </authorList>
    </citation>
    <scope>NUCLEOTIDE SEQUENCE [LARGE SCALE GENOMIC DNA]</scope>
    <source>
        <strain evidence="2">CCUG 49452</strain>
    </source>
</reference>
<name>A0ABV9QFG1_9BURK</name>
<dbReference type="EMBL" id="JBHSHJ010000003">
    <property type="protein sequence ID" value="MFC4788450.1"/>
    <property type="molecule type" value="Genomic_DNA"/>
</dbReference>
<accession>A0ABV9QFG1</accession>
<evidence type="ECO:0000313" key="1">
    <source>
        <dbReference type="EMBL" id="MFC4788450.1"/>
    </source>
</evidence>
<organism evidence="1 2">
    <name type="scientific">Giesbergeria sinuosa</name>
    <dbReference type="NCBI Taxonomy" id="80883"/>
    <lineage>
        <taxon>Bacteria</taxon>
        <taxon>Pseudomonadati</taxon>
        <taxon>Pseudomonadota</taxon>
        <taxon>Betaproteobacteria</taxon>
        <taxon>Burkholderiales</taxon>
        <taxon>Comamonadaceae</taxon>
        <taxon>Giesbergeria</taxon>
    </lineage>
</organism>
<dbReference type="RefSeq" id="WP_382430888.1">
    <property type="nucleotide sequence ID" value="NZ_JBHSHJ010000003.1"/>
</dbReference>